<dbReference type="Proteomes" id="UP000231701">
    <property type="component" value="Chromosome"/>
</dbReference>
<accession>A0A2K8KXV2</accession>
<sequence length="360" mass="40836">MSRSLLLHALSLNDRILEPNQLPVSGHVWGYDKEDISREEFVGNCMSMLSLLVIHDAEISWEEDIMAFDVTRKGQPVTVIISLQDDSLTSEYFYFLGIWIRPQSGAPSEVELLSNMIAWEEEDLLQPAVSYSIRFAAEPLQIPEVRKMIGNDIFAQRLYGDALYLCGTTEAYPIPSGKFVICPASQTENYVRHEIRHALYSLRNLMGLMSCVMNIYDSVTENDAGRELCQELMGLMAAVERESPAAADWDRLVRQNGTIALRLASEGNESRKLHAKLKGVRRLFDVILAELDVSDMQGMPSLFNRMQTPFEHVKDSINDFEEMLLQAEKQSQILQPLMHSRMLAGQQQLLEKLIHANQGK</sequence>
<keyword evidence="2" id="KW-1185">Reference proteome</keyword>
<organism evidence="1 2">
    <name type="scientific">Mariprofundus aestuarium</name>
    <dbReference type="NCBI Taxonomy" id="1921086"/>
    <lineage>
        <taxon>Bacteria</taxon>
        <taxon>Pseudomonadati</taxon>
        <taxon>Pseudomonadota</taxon>
        <taxon>Candidatius Mariprofundia</taxon>
        <taxon>Mariprofundales</taxon>
        <taxon>Mariprofundaceae</taxon>
        <taxon>Mariprofundus</taxon>
    </lineage>
</organism>
<evidence type="ECO:0000313" key="2">
    <source>
        <dbReference type="Proteomes" id="UP000231701"/>
    </source>
</evidence>
<dbReference type="EMBL" id="CP018799">
    <property type="protein sequence ID" value="ATX79810.1"/>
    <property type="molecule type" value="Genomic_DNA"/>
</dbReference>
<dbReference type="RefSeq" id="WP_100277658.1">
    <property type="nucleotide sequence ID" value="NZ_CP018799.1"/>
</dbReference>
<dbReference type="OrthoDB" id="5289698at2"/>
<reference evidence="1 2" key="1">
    <citation type="submission" date="2016-12" db="EMBL/GenBank/DDBJ databases">
        <title>Isolation and genomic insights into novel planktonic Zetaproteobacteria from stratified waters of the Chesapeake Bay.</title>
        <authorList>
            <person name="McAllister S.M."/>
            <person name="Kato S."/>
            <person name="Chan C.S."/>
            <person name="Chiu B.K."/>
            <person name="Field E.K."/>
        </authorList>
    </citation>
    <scope>NUCLEOTIDE SEQUENCE [LARGE SCALE GENOMIC DNA]</scope>
    <source>
        <strain evidence="1 2">CP-5</strain>
    </source>
</reference>
<protein>
    <submittedName>
        <fullName evidence="1">Uncharacterized protein</fullName>
    </submittedName>
</protein>
<gene>
    <name evidence="1" type="ORF">Ga0123461_1396</name>
</gene>
<dbReference type="AlphaFoldDB" id="A0A2K8KXV2"/>
<dbReference type="KEGG" id="maes:Ga0123461_1396"/>
<name>A0A2K8KXV2_MARES</name>
<proteinExistence type="predicted"/>
<evidence type="ECO:0000313" key="1">
    <source>
        <dbReference type="EMBL" id="ATX79810.1"/>
    </source>
</evidence>